<dbReference type="Gene3D" id="3.20.20.10">
    <property type="entry name" value="Alanine racemase"/>
    <property type="match status" value="1"/>
</dbReference>
<evidence type="ECO:0000313" key="9">
    <source>
        <dbReference type="EMBL" id="TDX51790.1"/>
    </source>
</evidence>
<dbReference type="InterPro" id="IPR001608">
    <property type="entry name" value="Ala_racemase_N"/>
</dbReference>
<dbReference type="Proteomes" id="UP000295832">
    <property type="component" value="Unassembled WGS sequence"/>
</dbReference>
<comment type="similarity">
    <text evidence="5">Belongs to the alanine racemase family.</text>
</comment>
<evidence type="ECO:0000256" key="3">
    <source>
        <dbReference type="ARBA" id="ARBA00022898"/>
    </source>
</evidence>
<protein>
    <recommendedName>
        <fullName evidence="5">Alanine racemase</fullName>
        <ecNumber evidence="5">5.1.1.1</ecNumber>
    </recommendedName>
</protein>
<dbReference type="InterPro" id="IPR000821">
    <property type="entry name" value="Ala_racemase"/>
</dbReference>
<dbReference type="GO" id="GO:0008784">
    <property type="term" value="F:alanine racemase activity"/>
    <property type="evidence" value="ECO:0007669"/>
    <property type="project" value="UniProtKB-UniRule"/>
</dbReference>
<feature type="active site" description="Proton acceptor; specific for D-alanine" evidence="5">
    <location>
        <position position="38"/>
    </location>
</feature>
<dbReference type="EMBL" id="SOEG01000010">
    <property type="protein sequence ID" value="TDX51790.1"/>
    <property type="molecule type" value="Genomic_DNA"/>
</dbReference>
<dbReference type="GO" id="GO:0030632">
    <property type="term" value="P:D-alanine biosynthetic process"/>
    <property type="evidence" value="ECO:0007669"/>
    <property type="project" value="UniProtKB-UniRule"/>
</dbReference>
<comment type="function">
    <text evidence="5">Catalyzes the interconversion of L-alanine and D-alanine. May also act on other amino acids.</text>
</comment>
<dbReference type="Gene3D" id="2.40.37.10">
    <property type="entry name" value="Lyase, Ornithine Decarboxylase, Chain A, domain 1"/>
    <property type="match status" value="1"/>
</dbReference>
<evidence type="ECO:0000259" key="8">
    <source>
        <dbReference type="SMART" id="SM01005"/>
    </source>
</evidence>
<evidence type="ECO:0000256" key="4">
    <source>
        <dbReference type="ARBA" id="ARBA00023235"/>
    </source>
</evidence>
<dbReference type="InterPro" id="IPR009006">
    <property type="entry name" value="Ala_racemase/Decarboxylase_C"/>
</dbReference>
<dbReference type="PROSITE" id="PS00395">
    <property type="entry name" value="ALANINE_RACEMASE"/>
    <property type="match status" value="1"/>
</dbReference>
<evidence type="ECO:0000256" key="1">
    <source>
        <dbReference type="ARBA" id="ARBA00000316"/>
    </source>
</evidence>
<dbReference type="AlphaFoldDB" id="A0A4R8GYY2"/>
<evidence type="ECO:0000313" key="10">
    <source>
        <dbReference type="Proteomes" id="UP000295832"/>
    </source>
</evidence>
<dbReference type="SUPFAM" id="SSF50621">
    <property type="entry name" value="Alanine racemase C-terminal domain-like"/>
    <property type="match status" value="1"/>
</dbReference>
<feature type="binding site" evidence="5 7">
    <location>
        <position position="132"/>
    </location>
    <ligand>
        <name>substrate</name>
    </ligand>
</feature>
<dbReference type="Pfam" id="PF00842">
    <property type="entry name" value="Ala_racemase_C"/>
    <property type="match status" value="1"/>
</dbReference>
<dbReference type="FunFam" id="3.20.20.10:FF:000002">
    <property type="entry name" value="Alanine racemase"/>
    <property type="match status" value="1"/>
</dbReference>
<evidence type="ECO:0000256" key="7">
    <source>
        <dbReference type="PIRSR" id="PIRSR600821-52"/>
    </source>
</evidence>
<dbReference type="InterPro" id="IPR029066">
    <property type="entry name" value="PLP-binding_barrel"/>
</dbReference>
<keyword evidence="3 5" id="KW-0663">Pyridoxal phosphate</keyword>
<dbReference type="CDD" id="cd00430">
    <property type="entry name" value="PLPDE_III_AR"/>
    <property type="match status" value="1"/>
</dbReference>
<dbReference type="RefSeq" id="WP_134116322.1">
    <property type="nucleotide sequence ID" value="NZ_SOEG01000010.1"/>
</dbReference>
<dbReference type="EC" id="5.1.1.1" evidence="5"/>
<reference evidence="9 10" key="1">
    <citation type="submission" date="2019-03" db="EMBL/GenBank/DDBJ databases">
        <title>Subsurface microbial communities from deep shales in Ohio and West Virginia, USA.</title>
        <authorList>
            <person name="Wrighton K."/>
        </authorList>
    </citation>
    <scope>NUCLEOTIDE SEQUENCE [LARGE SCALE GENOMIC DNA]</scope>
    <source>
        <strain evidence="9 10">MSL 6dP</strain>
    </source>
</reference>
<comment type="pathway">
    <text evidence="5">Amino-acid biosynthesis; D-alanine biosynthesis; D-alanine from L-alanine: step 1/1.</text>
</comment>
<feature type="modified residue" description="N6-(pyridoxal phosphate)lysine" evidence="5 6">
    <location>
        <position position="38"/>
    </location>
</feature>
<dbReference type="NCBIfam" id="TIGR00492">
    <property type="entry name" value="alr"/>
    <property type="match status" value="1"/>
</dbReference>
<dbReference type="InterPro" id="IPR011079">
    <property type="entry name" value="Ala_racemase_C"/>
</dbReference>
<comment type="catalytic activity">
    <reaction evidence="1 5">
        <text>L-alanine = D-alanine</text>
        <dbReference type="Rhea" id="RHEA:20249"/>
        <dbReference type="ChEBI" id="CHEBI:57416"/>
        <dbReference type="ChEBI" id="CHEBI:57972"/>
        <dbReference type="EC" id="5.1.1.1"/>
    </reaction>
</comment>
<proteinExistence type="inferred from homology"/>
<dbReference type="PANTHER" id="PTHR30511">
    <property type="entry name" value="ALANINE RACEMASE"/>
    <property type="match status" value="1"/>
</dbReference>
<sequence length="377" mass="42104">MKNLRPTWLEIDLNALKHNIKEVRSKLDHSTDIMAIVKANAYGHGTIEIAKAALYEGINWFGVATVAEGIELRNAGIDANILVLGTLLNEQIDNIVKYNLTPTVYDYNLAKELSKLGKDIKIHIKIDTGMGRIGFLPKGAKEEIKKIFNLPNIKTEGLFTHFAKADTDKNYTLEQLKRLNKLIKSLEEDDIRIPIIHSSNSAAIINFPESHYNLVRMGIILYGLYPDKRLADKLNLKPVLSWKAKLVHVKEIEKGRGISYGCTYITKSKTKVGTLPVGYHDGYSRSLSAKAEVLFNGNRSPVIGTICMDQMMIDLTGLDAKAGDIVTLIGKDKEEEVSVNELATKLDTINYEIISRIAPRVPRVFYENGEIIAIKEG</sequence>
<dbReference type="GO" id="GO:0005829">
    <property type="term" value="C:cytosol"/>
    <property type="evidence" value="ECO:0007669"/>
    <property type="project" value="TreeGrafter"/>
</dbReference>
<dbReference type="SMART" id="SM01005">
    <property type="entry name" value="Ala_racemase_C"/>
    <property type="match status" value="1"/>
</dbReference>
<dbReference type="HAMAP" id="MF_01201">
    <property type="entry name" value="Ala_racemase"/>
    <property type="match status" value="1"/>
</dbReference>
<dbReference type="GO" id="GO:0009252">
    <property type="term" value="P:peptidoglycan biosynthetic process"/>
    <property type="evidence" value="ECO:0007669"/>
    <property type="project" value="TreeGrafter"/>
</dbReference>
<dbReference type="PANTHER" id="PTHR30511:SF0">
    <property type="entry name" value="ALANINE RACEMASE, CATABOLIC-RELATED"/>
    <property type="match status" value="1"/>
</dbReference>
<dbReference type="STRING" id="926561.GCA_000379025_02263"/>
<feature type="active site" description="Proton acceptor; specific for L-alanine" evidence="5">
    <location>
        <position position="260"/>
    </location>
</feature>
<accession>A0A4R8GYY2</accession>
<comment type="cofactor">
    <cofactor evidence="2 5 6">
        <name>pyridoxal 5'-phosphate</name>
        <dbReference type="ChEBI" id="CHEBI:597326"/>
    </cofactor>
</comment>
<evidence type="ECO:0000256" key="2">
    <source>
        <dbReference type="ARBA" id="ARBA00001933"/>
    </source>
</evidence>
<keyword evidence="4 5" id="KW-0413">Isomerase</keyword>
<organism evidence="9 10">
    <name type="scientific">Orenia marismortui</name>
    <dbReference type="NCBI Taxonomy" id="46469"/>
    <lineage>
        <taxon>Bacteria</taxon>
        <taxon>Bacillati</taxon>
        <taxon>Bacillota</taxon>
        <taxon>Clostridia</taxon>
        <taxon>Halanaerobiales</taxon>
        <taxon>Halobacteroidaceae</taxon>
        <taxon>Orenia</taxon>
    </lineage>
</organism>
<feature type="domain" description="Alanine racemase C-terminal" evidence="8">
    <location>
        <begin position="239"/>
        <end position="366"/>
    </location>
</feature>
<dbReference type="InterPro" id="IPR020622">
    <property type="entry name" value="Ala_racemase_pyridoxalP-BS"/>
</dbReference>
<dbReference type="SUPFAM" id="SSF51419">
    <property type="entry name" value="PLP-binding barrel"/>
    <property type="match status" value="1"/>
</dbReference>
<evidence type="ECO:0000256" key="6">
    <source>
        <dbReference type="PIRSR" id="PIRSR600821-50"/>
    </source>
</evidence>
<feature type="binding site" evidence="5 7">
    <location>
        <position position="308"/>
    </location>
    <ligand>
        <name>substrate</name>
    </ligand>
</feature>
<dbReference type="PRINTS" id="PR00992">
    <property type="entry name" value="ALARACEMASE"/>
</dbReference>
<comment type="caution">
    <text evidence="9">The sequence shown here is derived from an EMBL/GenBank/DDBJ whole genome shotgun (WGS) entry which is preliminary data.</text>
</comment>
<dbReference type="GO" id="GO:0030170">
    <property type="term" value="F:pyridoxal phosphate binding"/>
    <property type="evidence" value="ECO:0007669"/>
    <property type="project" value="UniProtKB-UniRule"/>
</dbReference>
<dbReference type="UniPathway" id="UPA00042">
    <property type="reaction ID" value="UER00497"/>
</dbReference>
<dbReference type="Pfam" id="PF01168">
    <property type="entry name" value="Ala_racemase_N"/>
    <property type="match status" value="1"/>
</dbReference>
<name>A0A4R8GYY2_9FIRM</name>
<evidence type="ECO:0000256" key="5">
    <source>
        <dbReference type="HAMAP-Rule" id="MF_01201"/>
    </source>
</evidence>
<gene>
    <name evidence="9" type="ORF">C7959_11034</name>
</gene>
<dbReference type="FunFam" id="2.40.37.10:FF:000006">
    <property type="entry name" value="Alanine racemase"/>
    <property type="match status" value="1"/>
</dbReference>
<keyword evidence="10" id="KW-1185">Reference proteome</keyword>